<feature type="transmembrane region" description="Helical" evidence="8">
    <location>
        <begin position="7"/>
        <end position="29"/>
    </location>
</feature>
<organism evidence="9 10">
    <name type="scientific">Ridgeia piscesae</name>
    <name type="common">Tubeworm</name>
    <dbReference type="NCBI Taxonomy" id="27915"/>
    <lineage>
        <taxon>Eukaryota</taxon>
        <taxon>Metazoa</taxon>
        <taxon>Spiralia</taxon>
        <taxon>Lophotrochozoa</taxon>
        <taxon>Annelida</taxon>
        <taxon>Polychaeta</taxon>
        <taxon>Sedentaria</taxon>
        <taxon>Canalipalpata</taxon>
        <taxon>Sabellida</taxon>
        <taxon>Siboglinidae</taxon>
        <taxon>Ridgeia</taxon>
    </lineage>
</organism>
<evidence type="ECO:0000256" key="6">
    <source>
        <dbReference type="ARBA" id="ARBA00031700"/>
    </source>
</evidence>
<comment type="caution">
    <text evidence="9">The sequence shown here is derived from an EMBL/GenBank/DDBJ whole genome shotgun (WGS) entry which is preliminary data.</text>
</comment>
<evidence type="ECO:0000256" key="5">
    <source>
        <dbReference type="ARBA" id="ARBA00023136"/>
    </source>
</evidence>
<keyword evidence="10" id="KW-1185">Reference proteome</keyword>
<evidence type="ECO:0000256" key="4">
    <source>
        <dbReference type="ARBA" id="ARBA00022989"/>
    </source>
</evidence>
<evidence type="ECO:0000313" key="10">
    <source>
        <dbReference type="Proteomes" id="UP001209878"/>
    </source>
</evidence>
<evidence type="ECO:0000256" key="2">
    <source>
        <dbReference type="ARBA" id="ARBA00010631"/>
    </source>
</evidence>
<feature type="transmembrane region" description="Helical" evidence="8">
    <location>
        <begin position="98"/>
        <end position="116"/>
    </location>
</feature>
<dbReference type="AlphaFoldDB" id="A0AAD9NT74"/>
<evidence type="ECO:0000256" key="3">
    <source>
        <dbReference type="ARBA" id="ARBA00022692"/>
    </source>
</evidence>
<evidence type="ECO:0000313" key="9">
    <source>
        <dbReference type="EMBL" id="KAK2178524.1"/>
    </source>
</evidence>
<comment type="similarity">
    <text evidence="2">Belongs to the nurim family.</text>
</comment>
<evidence type="ECO:0000256" key="8">
    <source>
        <dbReference type="SAM" id="Phobius"/>
    </source>
</evidence>
<dbReference type="Proteomes" id="UP001209878">
    <property type="component" value="Unassembled WGS sequence"/>
</dbReference>
<comment type="subcellular location">
    <subcellularLocation>
        <location evidence="1">Nucleus inner membrane</location>
        <topology evidence="1">Multi-pass membrane protein</topology>
    </subcellularLocation>
</comment>
<keyword evidence="4 8" id="KW-1133">Transmembrane helix</keyword>
<accession>A0AAD9NT74</accession>
<proteinExistence type="inferred from homology"/>
<reference evidence="9" key="1">
    <citation type="journal article" date="2023" name="Mol. Biol. Evol.">
        <title>Third-Generation Sequencing Reveals the Adaptive Role of the Epigenome in Three Deep-Sea Polychaetes.</title>
        <authorList>
            <person name="Perez M."/>
            <person name="Aroh O."/>
            <person name="Sun Y."/>
            <person name="Lan Y."/>
            <person name="Juniper S.K."/>
            <person name="Young C.R."/>
            <person name="Angers B."/>
            <person name="Qian P.Y."/>
        </authorList>
    </citation>
    <scope>NUCLEOTIDE SEQUENCE</scope>
    <source>
        <strain evidence="9">R07B-5</strain>
    </source>
</reference>
<dbReference type="EMBL" id="JAODUO010000540">
    <property type="protein sequence ID" value="KAK2178524.1"/>
    <property type="molecule type" value="Genomic_DNA"/>
</dbReference>
<feature type="transmembrane region" description="Helical" evidence="8">
    <location>
        <begin position="57"/>
        <end position="77"/>
    </location>
</feature>
<dbReference type="GO" id="GO:0005637">
    <property type="term" value="C:nuclear inner membrane"/>
    <property type="evidence" value="ECO:0007669"/>
    <property type="project" value="UniProtKB-SubCell"/>
</dbReference>
<dbReference type="PANTHER" id="PTHR31040">
    <property type="entry name" value="NURIM"/>
    <property type="match status" value="1"/>
</dbReference>
<dbReference type="PANTHER" id="PTHR31040:SF1">
    <property type="entry name" value="NURIM"/>
    <property type="match status" value="1"/>
</dbReference>
<dbReference type="InterPro" id="IPR033580">
    <property type="entry name" value="Nurim-like"/>
</dbReference>
<evidence type="ECO:0000256" key="7">
    <source>
        <dbReference type="ARBA" id="ARBA00032957"/>
    </source>
</evidence>
<feature type="transmembrane region" description="Helical" evidence="8">
    <location>
        <begin position="136"/>
        <end position="157"/>
    </location>
</feature>
<evidence type="ECO:0000256" key="1">
    <source>
        <dbReference type="ARBA" id="ARBA00004473"/>
    </source>
</evidence>
<keyword evidence="3 8" id="KW-0812">Transmembrane</keyword>
<dbReference type="PROSITE" id="PS51257">
    <property type="entry name" value="PROKAR_LIPOPROTEIN"/>
    <property type="match status" value="1"/>
</dbReference>
<feature type="transmembrane region" description="Helical" evidence="8">
    <location>
        <begin position="199"/>
        <end position="228"/>
    </location>
</feature>
<protein>
    <recommendedName>
        <fullName evidence="7">Nuclear envelope membrane protein</fullName>
    </recommendedName>
    <alternativeName>
        <fullName evidence="6">Nuclear rim protein</fullName>
    </alternativeName>
</protein>
<name>A0AAD9NT74_RIDPI</name>
<gene>
    <name evidence="9" type="ORF">NP493_540g02009</name>
</gene>
<keyword evidence="5 8" id="KW-0472">Membrane</keyword>
<sequence length="260" mass="29765">MASRICLLFYGLIAVIGFMACFTTAIQLAEFLSSQSLRATLSWGIELSENTCKGTGIWWSLLQNGILLLVFVLQHSLMATDCWKNLLSTLHLTVIERPIYVIATAYALQTLMVNWLSVPEAFVWFIDTSHGRPVLWTFFFLFHLLAWLIVYGSALTMDIAELIGIKQVYYYSLGLGDPLQYKSRRAQSLYRHMRHPGTCCLLAILWIHPIMTLGRFLLALCWSFYLLFGNHVDDGDYVYVGEQITRKRWGWSSPGIMTPM</sequence>